<evidence type="ECO:0000313" key="2">
    <source>
        <dbReference type="EMBL" id="USJ22807.1"/>
    </source>
</evidence>
<dbReference type="Proteomes" id="UP001055460">
    <property type="component" value="Chromosome"/>
</dbReference>
<sequence length="151" mass="16508">MKSCRLAFSSPCRALFVLLIVLWPAIAGASGVSFQGQWQQVTSGAGDFESCSVEIRRNGPVLKVTGRDGWFAVTHLGRVGGGSSAAGIGRWNEDGAGRYRGKPFDIRITIVDEHLHMDMSVRMDDGSTQAVRAIFDKRRSEKSGRLRLAHM</sequence>
<dbReference type="EMBL" id="CP098807">
    <property type="protein sequence ID" value="USJ22807.1"/>
    <property type="molecule type" value="Genomic_DNA"/>
</dbReference>
<organism evidence="2 3">
    <name type="scientific">Ensifer adhaerens</name>
    <name type="common">Sinorhizobium morelense</name>
    <dbReference type="NCBI Taxonomy" id="106592"/>
    <lineage>
        <taxon>Bacteria</taxon>
        <taxon>Pseudomonadati</taxon>
        <taxon>Pseudomonadota</taxon>
        <taxon>Alphaproteobacteria</taxon>
        <taxon>Hyphomicrobiales</taxon>
        <taxon>Rhizobiaceae</taxon>
        <taxon>Sinorhizobium/Ensifer group</taxon>
        <taxon>Ensifer</taxon>
    </lineage>
</organism>
<reference evidence="2" key="1">
    <citation type="submission" date="2022-06" db="EMBL/GenBank/DDBJ databases">
        <title>Physiological and biochemical characterization and genomic elucidation of a strain of the genus Ensifer adhaerens M8 that combines arsenic oxidation and chromium reduction.</title>
        <authorList>
            <person name="Li X."/>
            <person name="Yu c."/>
        </authorList>
    </citation>
    <scope>NUCLEOTIDE SEQUENCE</scope>
    <source>
        <strain evidence="2">M8</strain>
    </source>
</reference>
<accession>A0A9Q9D9B6</accession>
<dbReference type="AlphaFoldDB" id="A0A9Q9D9B6"/>
<dbReference type="OrthoDB" id="8421230at2"/>
<evidence type="ECO:0000313" key="3">
    <source>
        <dbReference type="Proteomes" id="UP001055460"/>
    </source>
</evidence>
<feature type="chain" id="PRO_5040322970" evidence="1">
    <location>
        <begin position="30"/>
        <end position="151"/>
    </location>
</feature>
<proteinExistence type="predicted"/>
<dbReference type="RefSeq" id="WP_143034210.1">
    <property type="nucleotide sequence ID" value="NZ_CAXURO020000001.1"/>
</dbReference>
<protein>
    <submittedName>
        <fullName evidence="2">Uncharacterized protein</fullName>
    </submittedName>
</protein>
<evidence type="ECO:0000256" key="1">
    <source>
        <dbReference type="SAM" id="SignalP"/>
    </source>
</evidence>
<feature type="signal peptide" evidence="1">
    <location>
        <begin position="1"/>
        <end position="29"/>
    </location>
</feature>
<gene>
    <name evidence="2" type="ORF">NE863_16145</name>
</gene>
<name>A0A9Q9D9B6_ENSAD</name>
<keyword evidence="1" id="KW-0732">Signal</keyword>